<name>A0A133Q868_9BACT</name>
<dbReference type="AlphaFoldDB" id="A0A133Q868"/>
<dbReference type="eggNOG" id="COG5002">
    <property type="taxonomic scope" value="Bacteria"/>
</dbReference>
<dbReference type="STRING" id="28128.HMPREF3226_01425"/>
<evidence type="ECO:0000256" key="4">
    <source>
        <dbReference type="ARBA" id="ARBA00022475"/>
    </source>
</evidence>
<evidence type="ECO:0000256" key="3">
    <source>
        <dbReference type="ARBA" id="ARBA00012438"/>
    </source>
</evidence>
<keyword evidence="6" id="KW-0808">Transferase</keyword>
<evidence type="ECO:0000256" key="7">
    <source>
        <dbReference type="ARBA" id="ARBA00022741"/>
    </source>
</evidence>
<comment type="subcellular location">
    <subcellularLocation>
        <location evidence="2">Cell membrane</location>
    </subcellularLocation>
</comment>
<dbReference type="CDD" id="cd00082">
    <property type="entry name" value="HisKA"/>
    <property type="match status" value="1"/>
</dbReference>
<dbReference type="EMBL" id="LRQG01000100">
    <property type="protein sequence ID" value="KXA38983.1"/>
    <property type="molecule type" value="Genomic_DNA"/>
</dbReference>
<dbReference type="GO" id="GO:0000155">
    <property type="term" value="F:phosphorelay sensor kinase activity"/>
    <property type="evidence" value="ECO:0007669"/>
    <property type="project" value="InterPro"/>
</dbReference>
<dbReference type="GO" id="GO:0005886">
    <property type="term" value="C:plasma membrane"/>
    <property type="evidence" value="ECO:0007669"/>
    <property type="project" value="UniProtKB-SubCell"/>
</dbReference>
<dbReference type="Gene3D" id="3.30.565.10">
    <property type="entry name" value="Histidine kinase-like ATPase, C-terminal domain"/>
    <property type="match status" value="1"/>
</dbReference>
<dbReference type="RefSeq" id="WP_025877327.1">
    <property type="nucleotide sequence ID" value="NZ_BAAAXP010000071.1"/>
</dbReference>
<keyword evidence="11 12" id="KW-0472">Membrane</keyword>
<protein>
    <recommendedName>
        <fullName evidence="3">histidine kinase</fullName>
        <ecNumber evidence="3">2.7.13.3</ecNumber>
    </recommendedName>
</protein>
<evidence type="ECO:0000313" key="15">
    <source>
        <dbReference type="Proteomes" id="UP000070533"/>
    </source>
</evidence>
<accession>A0A133Q868</accession>
<evidence type="ECO:0000256" key="11">
    <source>
        <dbReference type="ARBA" id="ARBA00023136"/>
    </source>
</evidence>
<dbReference type="FunFam" id="3.30.565.10:FF:000006">
    <property type="entry name" value="Sensor histidine kinase WalK"/>
    <property type="match status" value="1"/>
</dbReference>
<keyword evidence="10" id="KW-0902">Two-component regulatory system</keyword>
<dbReference type="OrthoDB" id="9813151at2"/>
<dbReference type="InterPro" id="IPR005467">
    <property type="entry name" value="His_kinase_dom"/>
</dbReference>
<dbReference type="PATRIC" id="fig|28128.5.peg.1454"/>
<evidence type="ECO:0000313" key="14">
    <source>
        <dbReference type="EMBL" id="KXA38983.1"/>
    </source>
</evidence>
<dbReference type="PROSITE" id="PS50109">
    <property type="entry name" value="HIS_KIN"/>
    <property type="match status" value="1"/>
</dbReference>
<evidence type="ECO:0000256" key="5">
    <source>
        <dbReference type="ARBA" id="ARBA00022553"/>
    </source>
</evidence>
<evidence type="ECO:0000256" key="6">
    <source>
        <dbReference type="ARBA" id="ARBA00022679"/>
    </source>
</evidence>
<dbReference type="Pfam" id="PF02518">
    <property type="entry name" value="HATPase_c"/>
    <property type="match status" value="1"/>
</dbReference>
<evidence type="ECO:0000256" key="9">
    <source>
        <dbReference type="ARBA" id="ARBA00022840"/>
    </source>
</evidence>
<evidence type="ECO:0000256" key="8">
    <source>
        <dbReference type="ARBA" id="ARBA00022777"/>
    </source>
</evidence>
<dbReference type="EC" id="2.7.13.3" evidence="3"/>
<dbReference type="GO" id="GO:0004721">
    <property type="term" value="F:phosphoprotein phosphatase activity"/>
    <property type="evidence" value="ECO:0007669"/>
    <property type="project" value="TreeGrafter"/>
</dbReference>
<keyword evidence="8" id="KW-0418">Kinase</keyword>
<dbReference type="InterPro" id="IPR004358">
    <property type="entry name" value="Sig_transdc_His_kin-like_C"/>
</dbReference>
<keyword evidence="5" id="KW-0597">Phosphoprotein</keyword>
<dbReference type="Gene3D" id="1.10.287.130">
    <property type="match status" value="1"/>
</dbReference>
<dbReference type="FunFam" id="1.10.287.130:FF:000008">
    <property type="entry name" value="Two-component sensor histidine kinase"/>
    <property type="match status" value="1"/>
</dbReference>
<keyword evidence="15" id="KW-1185">Reference proteome</keyword>
<dbReference type="InterPro" id="IPR050351">
    <property type="entry name" value="BphY/WalK/GraS-like"/>
</dbReference>
<dbReference type="PRINTS" id="PR00344">
    <property type="entry name" value="BCTRLSENSOR"/>
</dbReference>
<dbReference type="InterPro" id="IPR036890">
    <property type="entry name" value="HATPase_C_sf"/>
</dbReference>
<dbReference type="SMART" id="SM00388">
    <property type="entry name" value="HisKA"/>
    <property type="match status" value="1"/>
</dbReference>
<feature type="domain" description="Histidine kinase" evidence="13">
    <location>
        <begin position="253"/>
        <end position="468"/>
    </location>
</feature>
<dbReference type="SUPFAM" id="SSF47384">
    <property type="entry name" value="Homodimeric domain of signal transducing histidine kinase"/>
    <property type="match status" value="1"/>
</dbReference>
<reference evidence="15" key="1">
    <citation type="submission" date="2016-01" db="EMBL/GenBank/DDBJ databases">
        <authorList>
            <person name="Mitreva M."/>
            <person name="Pepin K.H."/>
            <person name="Mihindukulasuriya K.A."/>
            <person name="Fulton R."/>
            <person name="Fronick C."/>
            <person name="O'Laughlin M."/>
            <person name="Miner T."/>
            <person name="Herter B."/>
            <person name="Rosa B.A."/>
            <person name="Cordes M."/>
            <person name="Tomlinson C."/>
            <person name="Wollam A."/>
            <person name="Palsikar V.B."/>
            <person name="Mardis E.R."/>
            <person name="Wilson R.K."/>
        </authorList>
    </citation>
    <scope>NUCLEOTIDE SEQUENCE [LARGE SCALE GENOMIC DNA]</scope>
    <source>
        <strain evidence="15">MJR7716</strain>
    </source>
</reference>
<keyword evidence="9" id="KW-0067">ATP-binding</keyword>
<organism evidence="14 15">
    <name type="scientific">Prevotella corporis</name>
    <dbReference type="NCBI Taxonomy" id="28128"/>
    <lineage>
        <taxon>Bacteria</taxon>
        <taxon>Pseudomonadati</taxon>
        <taxon>Bacteroidota</taxon>
        <taxon>Bacteroidia</taxon>
        <taxon>Bacteroidales</taxon>
        <taxon>Prevotellaceae</taxon>
        <taxon>Prevotella</taxon>
    </lineage>
</organism>
<evidence type="ECO:0000256" key="2">
    <source>
        <dbReference type="ARBA" id="ARBA00004236"/>
    </source>
</evidence>
<keyword evidence="4" id="KW-1003">Cell membrane</keyword>
<dbReference type="GO" id="GO:0005524">
    <property type="term" value="F:ATP binding"/>
    <property type="evidence" value="ECO:0007669"/>
    <property type="project" value="UniProtKB-KW"/>
</dbReference>
<comment type="catalytic activity">
    <reaction evidence="1">
        <text>ATP + protein L-histidine = ADP + protein N-phospho-L-histidine.</text>
        <dbReference type="EC" id="2.7.13.3"/>
    </reaction>
</comment>
<comment type="caution">
    <text evidence="14">The sequence shown here is derived from an EMBL/GenBank/DDBJ whole genome shotgun (WGS) entry which is preliminary data.</text>
</comment>
<dbReference type="SUPFAM" id="SSF55874">
    <property type="entry name" value="ATPase domain of HSP90 chaperone/DNA topoisomerase II/histidine kinase"/>
    <property type="match status" value="1"/>
</dbReference>
<feature type="transmembrane region" description="Helical" evidence="12">
    <location>
        <begin position="6"/>
        <end position="28"/>
    </location>
</feature>
<dbReference type="Proteomes" id="UP000070533">
    <property type="component" value="Unassembled WGS sequence"/>
</dbReference>
<dbReference type="SMART" id="SM00387">
    <property type="entry name" value="HATPase_c"/>
    <property type="match status" value="1"/>
</dbReference>
<evidence type="ECO:0000259" key="13">
    <source>
        <dbReference type="PROSITE" id="PS50109"/>
    </source>
</evidence>
<dbReference type="GO" id="GO:0016036">
    <property type="term" value="P:cellular response to phosphate starvation"/>
    <property type="evidence" value="ECO:0007669"/>
    <property type="project" value="TreeGrafter"/>
</dbReference>
<dbReference type="PANTHER" id="PTHR45453">
    <property type="entry name" value="PHOSPHATE REGULON SENSOR PROTEIN PHOR"/>
    <property type="match status" value="1"/>
</dbReference>
<keyword evidence="12" id="KW-1133">Transmembrane helix</keyword>
<gene>
    <name evidence="14" type="ORF">HMPREF3226_01425</name>
</gene>
<proteinExistence type="predicted"/>
<evidence type="ECO:0000256" key="1">
    <source>
        <dbReference type="ARBA" id="ARBA00000085"/>
    </source>
</evidence>
<dbReference type="PANTHER" id="PTHR45453:SF1">
    <property type="entry name" value="PHOSPHATE REGULON SENSOR PROTEIN PHOR"/>
    <property type="match status" value="1"/>
</dbReference>
<keyword evidence="7" id="KW-0547">Nucleotide-binding</keyword>
<evidence type="ECO:0000256" key="12">
    <source>
        <dbReference type="SAM" id="Phobius"/>
    </source>
</evidence>
<dbReference type="Pfam" id="PF00512">
    <property type="entry name" value="HisKA"/>
    <property type="match status" value="1"/>
</dbReference>
<dbReference type="InterPro" id="IPR003594">
    <property type="entry name" value="HATPase_dom"/>
</dbReference>
<evidence type="ECO:0000256" key="10">
    <source>
        <dbReference type="ARBA" id="ARBA00023012"/>
    </source>
</evidence>
<feature type="transmembrane region" description="Helical" evidence="12">
    <location>
        <begin position="167"/>
        <end position="186"/>
    </location>
</feature>
<dbReference type="InterPro" id="IPR036097">
    <property type="entry name" value="HisK_dim/P_sf"/>
</dbReference>
<dbReference type="InterPro" id="IPR003661">
    <property type="entry name" value="HisK_dim/P_dom"/>
</dbReference>
<keyword evidence="12" id="KW-0812">Transmembrane</keyword>
<sequence length="468" mass="54003">MKKISIGHKLYLSIMAVFLIFSIAFIVFQQNREKQYKVHTLELQLQIFNKHMAEELGKNSYTRRNITNYVESHAWKDLRVTLMRPDGTVFFDNLKKDHAKISNHRNREEVIEALRTGFGSTVERKSKTLKQDFFYSATYFPAQRVIIRSALPYNDDLAKSLKSDQHYIWFSLLAITLLTIVIYRFVNSLDKNITKLKIFASRADNNESLDIEDLAEFPDDELGEIAERIIKIYKRLESTRQEQDVLKRQLTQNIAHELKTPVASIQGYLETILDNPHITEENKKQFLDRCYTQTERLTSLLRDISTLNRMDDGAQMMDVEIIDICQLVGNIQKETALELNKRKMTFLNNLPESIVVKGVKSLLYSVFRNLTDNAISYAGDGTTITLNAYEKNGYWNFSFIDNGLGVSRKHLPRLFERFYRIDKGRSRKLGGTGLGLAIVKNAVLFHGGSIEVSKNIPSGLRFDFCIKA</sequence>